<evidence type="ECO:0000313" key="9">
    <source>
        <dbReference type="Proteomes" id="UP000028782"/>
    </source>
</evidence>
<name>A0A076PRM9_COMTE</name>
<keyword evidence="3 6" id="KW-0812">Transmembrane</keyword>
<accession>A0A076PRM9</accession>
<evidence type="ECO:0000256" key="1">
    <source>
        <dbReference type="ARBA" id="ARBA00004141"/>
    </source>
</evidence>
<dbReference type="InterPro" id="IPR004840">
    <property type="entry name" value="Amino_acid_permease_CS"/>
</dbReference>
<evidence type="ECO:0000256" key="5">
    <source>
        <dbReference type="ARBA" id="ARBA00023136"/>
    </source>
</evidence>
<feature type="transmembrane region" description="Helical" evidence="6">
    <location>
        <begin position="367"/>
        <end position="386"/>
    </location>
</feature>
<feature type="transmembrane region" description="Helical" evidence="6">
    <location>
        <begin position="334"/>
        <end position="355"/>
    </location>
</feature>
<dbReference type="Pfam" id="PF00324">
    <property type="entry name" value="AA_permease"/>
    <property type="match status" value="1"/>
</dbReference>
<evidence type="ECO:0000256" key="4">
    <source>
        <dbReference type="ARBA" id="ARBA00022989"/>
    </source>
</evidence>
<organism evidence="8 9">
    <name type="scientific">Comamonas testosteroni TK102</name>
    <dbReference type="NCBI Taxonomy" id="1392005"/>
    <lineage>
        <taxon>Bacteria</taxon>
        <taxon>Pseudomonadati</taxon>
        <taxon>Pseudomonadota</taxon>
        <taxon>Betaproteobacteria</taxon>
        <taxon>Burkholderiales</taxon>
        <taxon>Comamonadaceae</taxon>
        <taxon>Comamonas</taxon>
    </lineage>
</organism>
<feature type="transmembrane region" description="Helical" evidence="6">
    <location>
        <begin position="247"/>
        <end position="266"/>
    </location>
</feature>
<evidence type="ECO:0000313" key="8">
    <source>
        <dbReference type="EMBL" id="AIJ48363.1"/>
    </source>
</evidence>
<dbReference type="Proteomes" id="UP000028782">
    <property type="component" value="Chromosome"/>
</dbReference>
<proteinExistence type="predicted"/>
<dbReference type="KEGG" id="ctes:O987_21355"/>
<feature type="transmembrane region" description="Helical" evidence="6">
    <location>
        <begin position="201"/>
        <end position="226"/>
    </location>
</feature>
<dbReference type="PROSITE" id="PS00218">
    <property type="entry name" value="AMINO_ACID_PERMEASE_1"/>
    <property type="match status" value="1"/>
</dbReference>
<dbReference type="EMBL" id="CP006704">
    <property type="protein sequence ID" value="AIJ48363.1"/>
    <property type="molecule type" value="Genomic_DNA"/>
</dbReference>
<dbReference type="Gene3D" id="1.20.1740.10">
    <property type="entry name" value="Amino acid/polyamine transporter I"/>
    <property type="match status" value="1"/>
</dbReference>
<dbReference type="PIRSF" id="PIRSF006060">
    <property type="entry name" value="AA_transporter"/>
    <property type="match status" value="1"/>
</dbReference>
<feature type="transmembrane region" description="Helical" evidence="6">
    <location>
        <begin position="432"/>
        <end position="451"/>
    </location>
</feature>
<feature type="transmembrane region" description="Helical" evidence="6">
    <location>
        <begin position="25"/>
        <end position="46"/>
    </location>
</feature>
<keyword evidence="2" id="KW-0813">Transport</keyword>
<feature type="transmembrane region" description="Helical" evidence="6">
    <location>
        <begin position="131"/>
        <end position="149"/>
    </location>
</feature>
<evidence type="ECO:0000259" key="7">
    <source>
        <dbReference type="Pfam" id="PF00324"/>
    </source>
</evidence>
<feature type="transmembrane region" description="Helical" evidence="6">
    <location>
        <begin position="100"/>
        <end position="125"/>
    </location>
</feature>
<dbReference type="GO" id="GO:0055085">
    <property type="term" value="P:transmembrane transport"/>
    <property type="evidence" value="ECO:0007669"/>
    <property type="project" value="InterPro"/>
</dbReference>
<sequence length="459" mass="49934">MANFDSIQQRETGLQQHLNSAQMTMIAIGGAIGTGLFMGSAFAIGFAGPSVLISYAIGAFIGLLLMGCLAEMTVAHPTSGSFGAYAEHYISPLAGFVVRYAYWGAVVLAVGMEVTAVGKYMAYWFPAVDPWIWVALFSVLLAAVNATSVKAFGQVEYWFSMVKVIAIVAFILIGAYVVFGTRPEGVGFDNYFVDGGFFPNGWWGTWVGVIVAIFSYLSLESIAIAAGEAQNPKQAVTRAFRTTVLRLVLFYLLSLALMLAIVPWSHAGTDKSPFVKVMEILQIPGAAAALNFVVLLASLSAMNSQLYVTSRMMFSLSRGGYAPKGLSKLSKSGVPLGAIAVSCLGMAVAMVLNVLKPEQSLELMMSIAMFGAMFAWFMVFVTHLFFRPRWLREHPGQKLEFRMWGFPVLTLVGALLMAGVIVTTLFTKEFHTTVLVGVPFLIVLVLVYALWYRRKKVTP</sequence>
<dbReference type="FunFam" id="1.20.1740.10:FF:000001">
    <property type="entry name" value="Amino acid permease"/>
    <property type="match status" value="1"/>
</dbReference>
<keyword evidence="4 6" id="KW-1133">Transmembrane helix</keyword>
<feature type="transmembrane region" description="Helical" evidence="6">
    <location>
        <begin position="286"/>
        <end position="308"/>
    </location>
</feature>
<dbReference type="AlphaFoldDB" id="A0A076PRM9"/>
<feature type="transmembrane region" description="Helical" evidence="6">
    <location>
        <begin position="52"/>
        <end position="70"/>
    </location>
</feature>
<dbReference type="HOGENOM" id="CLU_007946_9_3_4"/>
<dbReference type="RefSeq" id="WP_003052550.1">
    <property type="nucleotide sequence ID" value="NZ_CP006704.1"/>
</dbReference>
<keyword evidence="5 6" id="KW-0472">Membrane</keyword>
<protein>
    <submittedName>
        <fullName evidence="8">Amino acid permease</fullName>
    </submittedName>
</protein>
<feature type="transmembrane region" description="Helical" evidence="6">
    <location>
        <begin position="161"/>
        <end position="181"/>
    </location>
</feature>
<feature type="domain" description="Amino acid permease/ SLC12A" evidence="7">
    <location>
        <begin position="23"/>
        <end position="456"/>
    </location>
</feature>
<reference evidence="8 9" key="1">
    <citation type="journal article" date="2014" name="Genome Announc.">
        <title>Complete Genome Sequence of Polychlorinated Biphenyl Degrader Comamonas testosteroni TK102 (NBRC 109938).</title>
        <authorList>
            <person name="Fukuda K."/>
            <person name="Hosoyama A."/>
            <person name="Tsuchikane K."/>
            <person name="Ohji S."/>
            <person name="Yamazoe A."/>
            <person name="Fujita N."/>
            <person name="Shintani M."/>
            <person name="Kimbara K."/>
        </authorList>
    </citation>
    <scope>NUCLEOTIDE SEQUENCE [LARGE SCALE GENOMIC DNA]</scope>
    <source>
        <strain evidence="8">TK102</strain>
    </source>
</reference>
<dbReference type="InterPro" id="IPR004841">
    <property type="entry name" value="AA-permease/SLC12A_dom"/>
</dbReference>
<evidence type="ECO:0000256" key="6">
    <source>
        <dbReference type="SAM" id="Phobius"/>
    </source>
</evidence>
<feature type="transmembrane region" description="Helical" evidence="6">
    <location>
        <begin position="406"/>
        <end position="426"/>
    </location>
</feature>
<dbReference type="GO" id="GO:0006865">
    <property type="term" value="P:amino acid transport"/>
    <property type="evidence" value="ECO:0007669"/>
    <property type="project" value="InterPro"/>
</dbReference>
<dbReference type="PANTHER" id="PTHR43495">
    <property type="entry name" value="GABA PERMEASE"/>
    <property type="match status" value="1"/>
</dbReference>
<dbReference type="PANTHER" id="PTHR43495:SF5">
    <property type="entry name" value="GAMMA-AMINOBUTYRIC ACID PERMEASE"/>
    <property type="match status" value="1"/>
</dbReference>
<evidence type="ECO:0000256" key="3">
    <source>
        <dbReference type="ARBA" id="ARBA00022692"/>
    </source>
</evidence>
<gene>
    <name evidence="8" type="ORF">O987_21355</name>
</gene>
<dbReference type="GO" id="GO:0016020">
    <property type="term" value="C:membrane"/>
    <property type="evidence" value="ECO:0007669"/>
    <property type="project" value="UniProtKB-SubCell"/>
</dbReference>
<comment type="subcellular location">
    <subcellularLocation>
        <location evidence="1">Membrane</location>
        <topology evidence="1">Multi-pass membrane protein</topology>
    </subcellularLocation>
</comment>
<evidence type="ECO:0000256" key="2">
    <source>
        <dbReference type="ARBA" id="ARBA00022448"/>
    </source>
</evidence>